<protein>
    <submittedName>
        <fullName evidence="1">Uncharacterized protein</fullName>
    </submittedName>
</protein>
<dbReference type="EMBL" id="JBHUKR010000004">
    <property type="protein sequence ID" value="MFD2415933.1"/>
    <property type="molecule type" value="Genomic_DNA"/>
</dbReference>
<dbReference type="RefSeq" id="WP_378262185.1">
    <property type="nucleotide sequence ID" value="NZ_JBHUKR010000004.1"/>
</dbReference>
<evidence type="ECO:0000313" key="1">
    <source>
        <dbReference type="EMBL" id="MFD2415933.1"/>
    </source>
</evidence>
<evidence type="ECO:0000313" key="2">
    <source>
        <dbReference type="Proteomes" id="UP001597417"/>
    </source>
</evidence>
<name>A0ABW5FM70_9PSEU</name>
<proteinExistence type="predicted"/>
<keyword evidence="2" id="KW-1185">Reference proteome</keyword>
<accession>A0ABW5FM70</accession>
<sequence>MSPDAGAISELLGEASETHHQVYRIVDGVDADWASWYGDWLVRLSELPRLLGHAPVRSELIYLLVKLDKDYTAEKPDQPWPEYYAARMAEHSWAAS</sequence>
<dbReference type="Proteomes" id="UP001597417">
    <property type="component" value="Unassembled WGS sequence"/>
</dbReference>
<comment type="caution">
    <text evidence="1">The sequence shown here is derived from an EMBL/GenBank/DDBJ whole genome shotgun (WGS) entry which is preliminary data.</text>
</comment>
<reference evidence="2" key="1">
    <citation type="journal article" date="2019" name="Int. J. Syst. Evol. Microbiol.">
        <title>The Global Catalogue of Microorganisms (GCM) 10K type strain sequencing project: providing services to taxonomists for standard genome sequencing and annotation.</title>
        <authorList>
            <consortium name="The Broad Institute Genomics Platform"/>
            <consortium name="The Broad Institute Genome Sequencing Center for Infectious Disease"/>
            <person name="Wu L."/>
            <person name="Ma J."/>
        </authorList>
    </citation>
    <scope>NUCLEOTIDE SEQUENCE [LARGE SCALE GENOMIC DNA]</scope>
    <source>
        <strain evidence="2">CGMCC 4.7645</strain>
    </source>
</reference>
<organism evidence="1 2">
    <name type="scientific">Amycolatopsis pigmentata</name>
    <dbReference type="NCBI Taxonomy" id="450801"/>
    <lineage>
        <taxon>Bacteria</taxon>
        <taxon>Bacillati</taxon>
        <taxon>Actinomycetota</taxon>
        <taxon>Actinomycetes</taxon>
        <taxon>Pseudonocardiales</taxon>
        <taxon>Pseudonocardiaceae</taxon>
        <taxon>Amycolatopsis</taxon>
    </lineage>
</organism>
<gene>
    <name evidence="1" type="ORF">ACFSXZ_06290</name>
</gene>